<comment type="caution">
    <text evidence="1">The sequence shown here is derived from an EMBL/GenBank/DDBJ whole genome shotgun (WGS) entry which is preliminary data.</text>
</comment>
<organism evidence="1 2">
    <name type="scientific">Apiospora phragmitis</name>
    <dbReference type="NCBI Taxonomy" id="2905665"/>
    <lineage>
        <taxon>Eukaryota</taxon>
        <taxon>Fungi</taxon>
        <taxon>Dikarya</taxon>
        <taxon>Ascomycota</taxon>
        <taxon>Pezizomycotina</taxon>
        <taxon>Sordariomycetes</taxon>
        <taxon>Xylariomycetidae</taxon>
        <taxon>Amphisphaeriales</taxon>
        <taxon>Apiosporaceae</taxon>
        <taxon>Apiospora</taxon>
    </lineage>
</organism>
<dbReference type="EMBL" id="JAQQWL010000011">
    <property type="protein sequence ID" value="KAK8049437.1"/>
    <property type="molecule type" value="Genomic_DNA"/>
</dbReference>
<sequence>MLRYEMDELEWALHENGSVRTRLNLEERHLHDTSGGLVLIDGSRKSLLTAGITAFHCGHRLLEIIHNLADIREALLQFPDFGPPCPVRLPSDLSLHLIYARDLRLDRGYRGIQDANSSVDHLAQAINGPL</sequence>
<dbReference type="Proteomes" id="UP001480595">
    <property type="component" value="Unassembled WGS sequence"/>
</dbReference>
<protein>
    <submittedName>
        <fullName evidence="1">Uncharacterized protein</fullName>
    </submittedName>
</protein>
<dbReference type="GeneID" id="92095639"/>
<dbReference type="RefSeq" id="XP_066711686.1">
    <property type="nucleotide sequence ID" value="XM_066862576.1"/>
</dbReference>
<evidence type="ECO:0000313" key="1">
    <source>
        <dbReference type="EMBL" id="KAK8049437.1"/>
    </source>
</evidence>
<evidence type="ECO:0000313" key="2">
    <source>
        <dbReference type="Proteomes" id="UP001480595"/>
    </source>
</evidence>
<proteinExistence type="predicted"/>
<keyword evidence="2" id="KW-1185">Reference proteome</keyword>
<reference evidence="1 2" key="1">
    <citation type="submission" date="2023-01" db="EMBL/GenBank/DDBJ databases">
        <title>Analysis of 21 Apiospora genomes using comparative genomics revels a genus with tremendous synthesis potential of carbohydrate active enzymes and secondary metabolites.</title>
        <authorList>
            <person name="Sorensen T."/>
        </authorList>
    </citation>
    <scope>NUCLEOTIDE SEQUENCE [LARGE SCALE GENOMIC DNA]</scope>
    <source>
        <strain evidence="1 2">CBS 135458</strain>
    </source>
</reference>
<accession>A0ABR1TS85</accession>
<gene>
    <name evidence="1" type="ORF">PG994_011167</name>
</gene>
<name>A0ABR1TS85_9PEZI</name>